<organism evidence="1 2">
    <name type="scientific">Desulfosporosinus orientis (strain ATCC 19365 / DSM 765 / NCIMB 8382 / VKM B-1628 / Singapore I)</name>
    <name type="common">Desulfotomaculum orientis</name>
    <dbReference type="NCBI Taxonomy" id="768706"/>
    <lineage>
        <taxon>Bacteria</taxon>
        <taxon>Bacillati</taxon>
        <taxon>Bacillota</taxon>
        <taxon>Clostridia</taxon>
        <taxon>Eubacteriales</taxon>
        <taxon>Desulfitobacteriaceae</taxon>
        <taxon>Desulfosporosinus</taxon>
    </lineage>
</organism>
<dbReference type="HOGENOM" id="CLU_3381551_0_0_9"/>
<sequence>MDSGPYHTNKFISYIRLSHFEHKCQTPSLKEGI</sequence>
<dbReference type="KEGG" id="dor:Desor_5572"/>
<gene>
    <name evidence="1" type="ordered locus">Desor_5572</name>
</gene>
<proteinExistence type="predicted"/>
<keyword evidence="2" id="KW-1185">Reference proteome</keyword>
<dbReference type="STRING" id="768706.Desor_5572"/>
<name>G7WHM4_DESOD</name>
<accession>G7WHM4</accession>
<reference evidence="2" key="1">
    <citation type="submission" date="2011-11" db="EMBL/GenBank/DDBJ databases">
        <title>Complete sequence of Desulfosporosinus orientis DSM 765.</title>
        <authorList>
            <person name="Lucas S."/>
            <person name="Han J."/>
            <person name="Lapidus A."/>
            <person name="Cheng J.-F."/>
            <person name="Goodwin L."/>
            <person name="Pitluck S."/>
            <person name="Peters L."/>
            <person name="Ovchinnikova G."/>
            <person name="Teshima H."/>
            <person name="Detter J.C."/>
            <person name="Han C."/>
            <person name="Tapia R."/>
            <person name="Land M."/>
            <person name="Hauser L."/>
            <person name="Kyrpides N."/>
            <person name="Ivanova N."/>
            <person name="Pagani I."/>
            <person name="Pester M."/>
            <person name="Spring S."/>
            <person name="Ollivier B."/>
            <person name="Rattei T."/>
            <person name="Klenk H.-P."/>
            <person name="Wagner M."/>
            <person name="Loy A."/>
            <person name="Woyke T."/>
        </authorList>
    </citation>
    <scope>NUCLEOTIDE SEQUENCE [LARGE SCALE GENOMIC DNA]</scope>
    <source>
        <strain evidence="2">ATCC 19365 / DSM 765 / NCIMB 8382 / VKM B-1628</strain>
    </source>
</reference>
<dbReference type="Proteomes" id="UP000006346">
    <property type="component" value="Chromosome"/>
</dbReference>
<dbReference type="AlphaFoldDB" id="G7WHM4"/>
<evidence type="ECO:0000313" key="2">
    <source>
        <dbReference type="Proteomes" id="UP000006346"/>
    </source>
</evidence>
<evidence type="ECO:0000313" key="1">
    <source>
        <dbReference type="EMBL" id="AET70945.1"/>
    </source>
</evidence>
<dbReference type="EMBL" id="CP003108">
    <property type="protein sequence ID" value="AET70945.1"/>
    <property type="molecule type" value="Genomic_DNA"/>
</dbReference>
<protein>
    <submittedName>
        <fullName evidence="1">Uncharacterized protein</fullName>
    </submittedName>
</protein>
<reference evidence="1 2" key="2">
    <citation type="journal article" date="2012" name="J. Bacteriol.">
        <title>Complete genome sequences of Desulfosporosinus orientis DSM765T, Desulfosporosinus youngiae DSM17734T, Desulfosporosinus meridiei DSM13257T, and Desulfosporosinus acidiphilus DSM22704T.</title>
        <authorList>
            <person name="Pester M."/>
            <person name="Brambilla E."/>
            <person name="Alazard D."/>
            <person name="Rattei T."/>
            <person name="Weinmaier T."/>
            <person name="Han J."/>
            <person name="Lucas S."/>
            <person name="Lapidus A."/>
            <person name="Cheng J.F."/>
            <person name="Goodwin L."/>
            <person name="Pitluck S."/>
            <person name="Peters L."/>
            <person name="Ovchinnikova G."/>
            <person name="Teshima H."/>
            <person name="Detter J.C."/>
            <person name="Han C.S."/>
            <person name="Tapia R."/>
            <person name="Land M.L."/>
            <person name="Hauser L."/>
            <person name="Kyrpides N.C."/>
            <person name="Ivanova N.N."/>
            <person name="Pagani I."/>
            <person name="Huntmann M."/>
            <person name="Wei C.L."/>
            <person name="Davenport K.W."/>
            <person name="Daligault H."/>
            <person name="Chain P.S."/>
            <person name="Chen A."/>
            <person name="Mavromatis K."/>
            <person name="Markowitz V."/>
            <person name="Szeto E."/>
            <person name="Mikhailova N."/>
            <person name="Pati A."/>
            <person name="Wagner M."/>
            <person name="Woyke T."/>
            <person name="Ollivier B."/>
            <person name="Klenk H.P."/>
            <person name="Spring S."/>
            <person name="Loy A."/>
        </authorList>
    </citation>
    <scope>NUCLEOTIDE SEQUENCE [LARGE SCALE GENOMIC DNA]</scope>
    <source>
        <strain evidence="2">ATCC 19365 / DSM 765 / NCIMB 8382 / VKM B-1628</strain>
    </source>
</reference>